<comment type="caution">
    <text evidence="4">The sequence shown here is derived from an EMBL/GenBank/DDBJ whole genome shotgun (WGS) entry which is preliminary data.</text>
</comment>
<dbReference type="SUPFAM" id="SSF55729">
    <property type="entry name" value="Acyl-CoA N-acyltransferases (Nat)"/>
    <property type="match status" value="1"/>
</dbReference>
<feature type="compositionally biased region" description="Pro residues" evidence="2">
    <location>
        <begin position="22"/>
        <end position="34"/>
    </location>
</feature>
<accession>A0A7D8Z9H3</accession>
<evidence type="ECO:0000256" key="2">
    <source>
        <dbReference type="SAM" id="MobiDB-lite"/>
    </source>
</evidence>
<dbReference type="PANTHER" id="PTHR13947:SF37">
    <property type="entry name" value="LD18367P"/>
    <property type="match status" value="1"/>
</dbReference>
<gene>
    <name evidence="4" type="ORF">VHUM_02067</name>
</gene>
<keyword evidence="5" id="KW-1185">Reference proteome</keyword>
<dbReference type="InterPro" id="IPR000182">
    <property type="entry name" value="GNAT_dom"/>
</dbReference>
<dbReference type="Pfam" id="PF00583">
    <property type="entry name" value="Acetyltransf_1"/>
    <property type="match status" value="1"/>
</dbReference>
<dbReference type="GO" id="GO:0008080">
    <property type="term" value="F:N-acetyltransferase activity"/>
    <property type="evidence" value="ECO:0007669"/>
    <property type="project" value="InterPro"/>
</dbReference>
<organism evidence="4 5">
    <name type="scientific">Vanrija humicola</name>
    <name type="common">Yeast</name>
    <name type="synonym">Cryptococcus humicola</name>
    <dbReference type="NCBI Taxonomy" id="5417"/>
    <lineage>
        <taxon>Eukaryota</taxon>
        <taxon>Fungi</taxon>
        <taxon>Dikarya</taxon>
        <taxon>Basidiomycota</taxon>
        <taxon>Agaricomycotina</taxon>
        <taxon>Tremellomycetes</taxon>
        <taxon>Trichosporonales</taxon>
        <taxon>Trichosporonaceae</taxon>
        <taxon>Vanrija</taxon>
    </lineage>
</organism>
<dbReference type="Proteomes" id="UP000473826">
    <property type="component" value="Unassembled WGS sequence"/>
</dbReference>
<dbReference type="EMBL" id="QKWK01000005">
    <property type="protein sequence ID" value="TXT10562.1"/>
    <property type="molecule type" value="Genomic_DNA"/>
</dbReference>
<name>A0A7D8Z9H3_VANHU</name>
<feature type="domain" description="N-acetyltransferase" evidence="3">
    <location>
        <begin position="37"/>
        <end position="196"/>
    </location>
</feature>
<dbReference type="PANTHER" id="PTHR13947">
    <property type="entry name" value="GNAT FAMILY N-ACETYLTRANSFERASE"/>
    <property type="match status" value="1"/>
</dbReference>
<dbReference type="AlphaFoldDB" id="A0A7D8Z9H3"/>
<protein>
    <recommendedName>
        <fullName evidence="3">N-acetyltransferase domain-containing protein</fullName>
    </recommendedName>
</protein>
<dbReference type="OrthoDB" id="2583774at2759"/>
<sequence>MGTIEALLRGTAEPEPEAEAAPPAPAPAPGPAPAPAVTLRGLQPGDLGWVVQQHGEIYAKEYNWDVRFEALVADIVGGFVKNYDASRERVWIAEVGGERVGSVFLVQGSTPATAKLRLLILGPGARGLGLGGRLVDEAIAFARSAGYDKVELWTHSCLLSARRIYAKRGFVLTSSEVYDGFGCTGLVGEFYELDLGASKEK</sequence>
<evidence type="ECO:0000259" key="3">
    <source>
        <dbReference type="PROSITE" id="PS51186"/>
    </source>
</evidence>
<dbReference type="InterPro" id="IPR050769">
    <property type="entry name" value="NAT_camello-type"/>
</dbReference>
<dbReference type="Gene3D" id="3.40.630.30">
    <property type="match status" value="1"/>
</dbReference>
<proteinExistence type="predicted"/>
<evidence type="ECO:0000313" key="4">
    <source>
        <dbReference type="EMBL" id="TXT10562.1"/>
    </source>
</evidence>
<reference evidence="4 5" key="1">
    <citation type="journal article" date="2019" name="PLoS Genet.">
        <title>Convergent evolution of linked mating-type loci in basidiomycete fungi.</title>
        <authorList>
            <person name="Sun S."/>
            <person name="Coelho M.A."/>
            <person name="Heitman J."/>
            <person name="Nowrousian M."/>
        </authorList>
    </citation>
    <scope>NUCLEOTIDE SEQUENCE [LARGE SCALE GENOMIC DNA]</scope>
    <source>
        <strain evidence="4 5">CBS 4282</strain>
    </source>
</reference>
<dbReference type="InterPro" id="IPR016181">
    <property type="entry name" value="Acyl_CoA_acyltransferase"/>
</dbReference>
<keyword evidence="1" id="KW-0808">Transferase</keyword>
<dbReference type="PROSITE" id="PS51186">
    <property type="entry name" value="GNAT"/>
    <property type="match status" value="1"/>
</dbReference>
<evidence type="ECO:0000256" key="1">
    <source>
        <dbReference type="ARBA" id="ARBA00022679"/>
    </source>
</evidence>
<feature type="region of interest" description="Disordered" evidence="2">
    <location>
        <begin position="1"/>
        <end position="37"/>
    </location>
</feature>
<evidence type="ECO:0000313" key="5">
    <source>
        <dbReference type="Proteomes" id="UP000473826"/>
    </source>
</evidence>